<feature type="region of interest" description="Disordered" evidence="1">
    <location>
        <begin position="1"/>
        <end position="80"/>
    </location>
</feature>
<evidence type="ECO:0000313" key="2">
    <source>
        <dbReference type="EMBL" id="KAJ5121557.1"/>
    </source>
</evidence>
<dbReference type="GeneID" id="81409432"/>
<dbReference type="RefSeq" id="XP_056518061.1">
    <property type="nucleotide sequence ID" value="XM_056670262.1"/>
</dbReference>
<evidence type="ECO:0000313" key="3">
    <source>
        <dbReference type="Proteomes" id="UP001149079"/>
    </source>
</evidence>
<feature type="compositionally biased region" description="Basic residues" evidence="1">
    <location>
        <begin position="71"/>
        <end position="80"/>
    </location>
</feature>
<accession>A0A9W9GKR0</accession>
<reference evidence="2" key="2">
    <citation type="journal article" date="2023" name="IMA Fungus">
        <title>Comparative genomic study of the Penicillium genus elucidates a diverse pangenome and 15 lateral gene transfer events.</title>
        <authorList>
            <person name="Petersen C."/>
            <person name="Sorensen T."/>
            <person name="Nielsen M.R."/>
            <person name="Sondergaard T.E."/>
            <person name="Sorensen J.L."/>
            <person name="Fitzpatrick D.A."/>
            <person name="Frisvad J.C."/>
            <person name="Nielsen K.L."/>
        </authorList>
    </citation>
    <scope>NUCLEOTIDE SEQUENCE</scope>
    <source>
        <strain evidence="2">IBT 22155</strain>
    </source>
</reference>
<organism evidence="2 3">
    <name type="scientific">Penicillium bovifimosum</name>
    <dbReference type="NCBI Taxonomy" id="126998"/>
    <lineage>
        <taxon>Eukaryota</taxon>
        <taxon>Fungi</taxon>
        <taxon>Dikarya</taxon>
        <taxon>Ascomycota</taxon>
        <taxon>Pezizomycotina</taxon>
        <taxon>Eurotiomycetes</taxon>
        <taxon>Eurotiomycetidae</taxon>
        <taxon>Eurotiales</taxon>
        <taxon>Aspergillaceae</taxon>
        <taxon>Penicillium</taxon>
    </lineage>
</organism>
<evidence type="ECO:0000256" key="1">
    <source>
        <dbReference type="SAM" id="MobiDB-lite"/>
    </source>
</evidence>
<sequence>MPCLEPAAEVNNAPEAIDITVPNTDTEDRPSPVPNPVPAQAAQLVNAPGVVPSGRANTSKRRQHTSSPIRRSQRNLRRRL</sequence>
<reference evidence="2" key="1">
    <citation type="submission" date="2022-11" db="EMBL/GenBank/DDBJ databases">
        <authorList>
            <person name="Petersen C."/>
        </authorList>
    </citation>
    <scope>NUCLEOTIDE SEQUENCE</scope>
    <source>
        <strain evidence="2">IBT 22155</strain>
    </source>
</reference>
<protein>
    <submittedName>
        <fullName evidence="2">Uncharacterized protein</fullName>
    </submittedName>
</protein>
<comment type="caution">
    <text evidence="2">The sequence shown here is derived from an EMBL/GenBank/DDBJ whole genome shotgun (WGS) entry which is preliminary data.</text>
</comment>
<keyword evidence="3" id="KW-1185">Reference proteome</keyword>
<dbReference type="EMBL" id="JAPQKL010000007">
    <property type="protein sequence ID" value="KAJ5121557.1"/>
    <property type="molecule type" value="Genomic_DNA"/>
</dbReference>
<feature type="compositionally biased region" description="Low complexity" evidence="1">
    <location>
        <begin position="1"/>
        <end position="16"/>
    </location>
</feature>
<proteinExistence type="predicted"/>
<gene>
    <name evidence="2" type="ORF">N7515_009518</name>
</gene>
<name>A0A9W9GKR0_9EURO</name>
<dbReference type="AlphaFoldDB" id="A0A9W9GKR0"/>
<dbReference type="Proteomes" id="UP001149079">
    <property type="component" value="Unassembled WGS sequence"/>
</dbReference>